<dbReference type="Gene3D" id="3.90.400.10">
    <property type="entry name" value="Oligo-1,6-glucosidase, Domain 2"/>
    <property type="match status" value="1"/>
</dbReference>
<evidence type="ECO:0000256" key="2">
    <source>
        <dbReference type="ARBA" id="ARBA00022801"/>
    </source>
</evidence>
<gene>
    <name evidence="5" type="ORF">EGI31_05450</name>
</gene>
<dbReference type="InterPro" id="IPR056300">
    <property type="entry name" value="SusG-like_C"/>
</dbReference>
<accession>A0AAE3H3T3</accession>
<dbReference type="Gene3D" id="3.20.20.80">
    <property type="entry name" value="Glycosidases"/>
    <property type="match status" value="1"/>
</dbReference>
<feature type="domain" description="Glycosyl hydrolase family 13 catalytic" evidence="4">
    <location>
        <begin position="15"/>
        <end position="412"/>
    </location>
</feature>
<dbReference type="Proteomes" id="UP001204144">
    <property type="component" value="Unassembled WGS sequence"/>
</dbReference>
<dbReference type="AlphaFoldDB" id="A0AAE3H3T3"/>
<keyword evidence="3" id="KW-0326">Glycosidase</keyword>
<evidence type="ECO:0000313" key="6">
    <source>
        <dbReference type="Proteomes" id="UP001204144"/>
    </source>
</evidence>
<dbReference type="InterPro" id="IPR017853">
    <property type="entry name" value="GH"/>
</dbReference>
<evidence type="ECO:0000256" key="1">
    <source>
        <dbReference type="ARBA" id="ARBA00008061"/>
    </source>
</evidence>
<dbReference type="SMART" id="SM00642">
    <property type="entry name" value="Aamy"/>
    <property type="match status" value="1"/>
</dbReference>
<organism evidence="5 6">
    <name type="scientific">Lacihabitans soyangensis</name>
    <dbReference type="NCBI Taxonomy" id="869394"/>
    <lineage>
        <taxon>Bacteria</taxon>
        <taxon>Pseudomonadati</taxon>
        <taxon>Bacteroidota</taxon>
        <taxon>Cytophagia</taxon>
        <taxon>Cytophagales</taxon>
        <taxon>Leadbetterellaceae</taxon>
        <taxon>Lacihabitans</taxon>
    </lineage>
</organism>
<dbReference type="Pfam" id="PF00128">
    <property type="entry name" value="Alpha-amylase"/>
    <property type="match status" value="1"/>
</dbReference>
<sequence>MNNNQQTQTPRVFYEIFIRSFCDSNNDGKGDLNGITSKLDYLQYLGVEGIWITPFFRSNSYHKYDVIDYKSVDPECGTMGDFENFVREAHKRNIKVLIDFVINHTSSQHWWFQEAKKGKENPYRNYYNWLSPAQIKAKGIAEREATADSAEKQPWHWAKKGDDEKYYGMFWSEMPDLNMDNPKVREEIYEIGRFWLEKGVDGFRMDAAKHIYPDWEAHKCHAFWQEFRQRMEAIKSDVYIVGEVWTSAEKIAPFFRGLKANFNFDLCFAIQDIVKLGKDSKDIVSMLISNYELFSAENPDFIDATMLTNHDQNRIGSVADGNSDKLKMAANLLFTLPGNPYLYYGEELGMKGKKPDENIREAFIWNKRSEDNDRTNWRKPVYNTDSKTSPLKLQIEDENSLFNHYRKLISLRKSIPALAQISPTNLQKSSISNKKVVSFIRPHEEGDVLVIQNITSENVEVLVSEKIGDFIYSKLDSRINDEKVSISPYSMLVFEILD</sequence>
<name>A0AAE3H3T3_9BACT</name>
<reference evidence="5 6" key="1">
    <citation type="submission" date="2018-11" db="EMBL/GenBank/DDBJ databases">
        <title>Novel bacteria species description.</title>
        <authorList>
            <person name="Han J.-H."/>
        </authorList>
    </citation>
    <scope>NUCLEOTIDE SEQUENCE [LARGE SCALE GENOMIC DNA]</scope>
    <source>
        <strain evidence="5 6">KCTC23259</strain>
    </source>
</reference>
<dbReference type="GO" id="GO:0004556">
    <property type="term" value="F:alpha-amylase activity"/>
    <property type="evidence" value="ECO:0007669"/>
    <property type="project" value="TreeGrafter"/>
</dbReference>
<keyword evidence="2" id="KW-0378">Hydrolase</keyword>
<dbReference type="PANTHER" id="PTHR10357">
    <property type="entry name" value="ALPHA-AMYLASE FAMILY MEMBER"/>
    <property type="match status" value="1"/>
</dbReference>
<dbReference type="PANTHER" id="PTHR10357:SF179">
    <property type="entry name" value="NEUTRAL AND BASIC AMINO ACID TRANSPORT PROTEIN RBAT"/>
    <property type="match status" value="1"/>
</dbReference>
<evidence type="ECO:0000313" key="5">
    <source>
        <dbReference type="EMBL" id="MCP9762390.1"/>
    </source>
</evidence>
<dbReference type="RefSeq" id="WP_255036154.1">
    <property type="nucleotide sequence ID" value="NZ_RJUF01000009.1"/>
</dbReference>
<proteinExistence type="inferred from homology"/>
<dbReference type="EMBL" id="RJUF01000009">
    <property type="protein sequence ID" value="MCP9762390.1"/>
    <property type="molecule type" value="Genomic_DNA"/>
</dbReference>
<evidence type="ECO:0000256" key="3">
    <source>
        <dbReference type="ARBA" id="ARBA00023295"/>
    </source>
</evidence>
<comment type="caution">
    <text evidence="5">The sequence shown here is derived from an EMBL/GenBank/DDBJ whole genome shotgun (WGS) entry which is preliminary data.</text>
</comment>
<evidence type="ECO:0000259" key="4">
    <source>
        <dbReference type="SMART" id="SM00642"/>
    </source>
</evidence>
<comment type="similarity">
    <text evidence="1">Belongs to the glycosyl hydrolase 13 family.</text>
</comment>
<dbReference type="SUPFAM" id="SSF51445">
    <property type="entry name" value="(Trans)glycosidases"/>
    <property type="match status" value="1"/>
</dbReference>
<dbReference type="InterPro" id="IPR006047">
    <property type="entry name" value="GH13_cat_dom"/>
</dbReference>
<protein>
    <submittedName>
        <fullName evidence="5">DUF3459 domain-containing protein</fullName>
    </submittedName>
</protein>
<keyword evidence="6" id="KW-1185">Reference proteome</keyword>
<dbReference type="InterPro" id="IPR045857">
    <property type="entry name" value="O16G_dom_2"/>
</dbReference>
<dbReference type="Pfam" id="PF23915">
    <property type="entry name" value="SusG_C"/>
    <property type="match status" value="1"/>
</dbReference>
<dbReference type="CDD" id="cd11316">
    <property type="entry name" value="AmyAc_bac2_AmyA"/>
    <property type="match status" value="1"/>
</dbReference>
<dbReference type="GO" id="GO:0009313">
    <property type="term" value="P:oligosaccharide catabolic process"/>
    <property type="evidence" value="ECO:0007669"/>
    <property type="project" value="TreeGrafter"/>
</dbReference>